<dbReference type="EMBL" id="CAJVPJ010000016">
    <property type="protein sequence ID" value="CAG8456368.1"/>
    <property type="molecule type" value="Genomic_DNA"/>
</dbReference>
<feature type="coiled-coil region" evidence="1">
    <location>
        <begin position="261"/>
        <end position="288"/>
    </location>
</feature>
<gene>
    <name evidence="3" type="ORF">POCULU_LOCUS321</name>
</gene>
<proteinExistence type="predicted"/>
<protein>
    <submittedName>
        <fullName evidence="3">1435_t:CDS:1</fullName>
    </submittedName>
</protein>
<keyword evidence="1" id="KW-0175">Coiled coil</keyword>
<evidence type="ECO:0000313" key="4">
    <source>
        <dbReference type="Proteomes" id="UP000789572"/>
    </source>
</evidence>
<comment type="caution">
    <text evidence="3">The sequence shown here is derived from an EMBL/GenBank/DDBJ whole genome shotgun (WGS) entry which is preliminary data.</text>
</comment>
<keyword evidence="4" id="KW-1185">Reference proteome</keyword>
<dbReference type="AlphaFoldDB" id="A0A9N8VQH0"/>
<feature type="coiled-coil region" evidence="1">
    <location>
        <begin position="526"/>
        <end position="567"/>
    </location>
</feature>
<feature type="transmembrane region" description="Helical" evidence="2">
    <location>
        <begin position="500"/>
        <end position="521"/>
    </location>
</feature>
<evidence type="ECO:0000313" key="3">
    <source>
        <dbReference type="EMBL" id="CAG8456368.1"/>
    </source>
</evidence>
<dbReference type="Proteomes" id="UP000789572">
    <property type="component" value="Unassembled WGS sequence"/>
</dbReference>
<keyword evidence="2" id="KW-1133">Transmembrane helix</keyword>
<dbReference type="OrthoDB" id="2446236at2759"/>
<name>A0A9N8VQH0_9GLOM</name>
<evidence type="ECO:0000256" key="2">
    <source>
        <dbReference type="SAM" id="Phobius"/>
    </source>
</evidence>
<evidence type="ECO:0000256" key="1">
    <source>
        <dbReference type="SAM" id="Coils"/>
    </source>
</evidence>
<keyword evidence="2" id="KW-0812">Transmembrane</keyword>
<reference evidence="3" key="1">
    <citation type="submission" date="2021-06" db="EMBL/GenBank/DDBJ databases">
        <authorList>
            <person name="Kallberg Y."/>
            <person name="Tangrot J."/>
            <person name="Rosling A."/>
        </authorList>
    </citation>
    <scope>NUCLEOTIDE SEQUENCE</scope>
    <source>
        <strain evidence="3">IA702</strain>
    </source>
</reference>
<sequence>MDTVEYELTNEERFVEALESEAACKDFTNTLIEQTAENIELRLEEKIPQLICNDDNFVAYDDTTKKDSSVKNTIDIGGYSENVNFPALDLEKRFGKENVLEDNLPNGYGMLVFDERCLQLYRRRKNEKGKDNKGFRYKEEPENGILTKPVIRRKLEQENKLLQTENNQLKEQLAQTGQDYQEINEELIQVKEYNQAYQTKINALETQLLNLAKQKLKEIQKVKNLEKYLFRTRGDKETQTELSKTDIEQLQNTVDYYSQTFPNLEKELAKLREKEKDKDQEIRALKLDKGDLLKTVGEKESELLETESEGSLLEYFDEIIEEAITRGEIAIIEYPDTKEKFLAIPKNKASQEKEEKVKENLLKEPINLEFQLLDNSQEVLDGKEVEKPFFFMCLPKSQKANPKEGKMGIAPHQIKAELHEPTTDQRAYMIRDFKFVWTNMERAYGIRHDTLQEKEERASVSEVFSSQANFDANEKKIYRLLLKSIKEYNRIFEEGKGRKLALTAIVANVISLAIFAGYTISMKKDQIKLKKENQAIKKELAEVERVNGKEKRDIAELQKQVAELKEGLNNHGK</sequence>
<keyword evidence="2" id="KW-0472">Membrane</keyword>
<accession>A0A9N8VQH0</accession>
<feature type="coiled-coil region" evidence="1">
    <location>
        <begin position="152"/>
        <end position="214"/>
    </location>
</feature>
<organism evidence="3 4">
    <name type="scientific">Paraglomus occultum</name>
    <dbReference type="NCBI Taxonomy" id="144539"/>
    <lineage>
        <taxon>Eukaryota</taxon>
        <taxon>Fungi</taxon>
        <taxon>Fungi incertae sedis</taxon>
        <taxon>Mucoromycota</taxon>
        <taxon>Glomeromycotina</taxon>
        <taxon>Glomeromycetes</taxon>
        <taxon>Paraglomerales</taxon>
        <taxon>Paraglomeraceae</taxon>
        <taxon>Paraglomus</taxon>
    </lineage>
</organism>